<dbReference type="Pfam" id="PF02880">
    <property type="entry name" value="PGM_PMM_III"/>
    <property type="match status" value="1"/>
</dbReference>
<evidence type="ECO:0000256" key="3">
    <source>
        <dbReference type="ARBA" id="ARBA00022723"/>
    </source>
</evidence>
<protein>
    <recommendedName>
        <fullName evidence="9">Alpha-D-phosphohexomutase alpha/beta/alpha domain-containing protein</fullName>
    </recommendedName>
</protein>
<gene>
    <name evidence="8" type="ORF">S01H1_29660</name>
</gene>
<reference evidence="8" key="1">
    <citation type="journal article" date="2014" name="Front. Microbiol.">
        <title>High frequency of phylogenetically diverse reductive dehalogenase-homologous genes in deep subseafloor sedimentary metagenomes.</title>
        <authorList>
            <person name="Kawai M."/>
            <person name="Futagami T."/>
            <person name="Toyoda A."/>
            <person name="Takaki Y."/>
            <person name="Nishi S."/>
            <person name="Hori S."/>
            <person name="Arai W."/>
            <person name="Tsubouchi T."/>
            <person name="Morono Y."/>
            <person name="Uchiyama I."/>
            <person name="Ito T."/>
            <person name="Fujiyama A."/>
            <person name="Inagaki F."/>
            <person name="Takami H."/>
        </authorList>
    </citation>
    <scope>NUCLEOTIDE SEQUENCE</scope>
    <source>
        <strain evidence="8">Expedition CK06-06</strain>
    </source>
</reference>
<feature type="non-terminal residue" evidence="8">
    <location>
        <position position="277"/>
    </location>
</feature>
<dbReference type="InterPro" id="IPR016055">
    <property type="entry name" value="A-D-PHexomutase_a/b/a-I/II/III"/>
</dbReference>
<comment type="caution">
    <text evidence="8">The sequence shown here is derived from an EMBL/GenBank/DDBJ whole genome shotgun (WGS) entry which is preliminary data.</text>
</comment>
<evidence type="ECO:0000256" key="5">
    <source>
        <dbReference type="ARBA" id="ARBA00023235"/>
    </source>
</evidence>
<dbReference type="GO" id="GO:0016868">
    <property type="term" value="F:intramolecular phosphotransferase activity"/>
    <property type="evidence" value="ECO:0007669"/>
    <property type="project" value="InterPro"/>
</dbReference>
<feature type="domain" description="Alpha-D-phosphohexomutase alpha/beta/alpha" evidence="7">
    <location>
        <begin position="141"/>
        <end position="224"/>
    </location>
</feature>
<dbReference type="Pfam" id="PF02879">
    <property type="entry name" value="PGM_PMM_II"/>
    <property type="match status" value="1"/>
</dbReference>
<dbReference type="SUPFAM" id="SSF53738">
    <property type="entry name" value="Phosphoglucomutase, first 3 domains"/>
    <property type="match status" value="2"/>
</dbReference>
<dbReference type="PANTHER" id="PTHR43771">
    <property type="entry name" value="PHOSPHOMANNOMUTASE"/>
    <property type="match status" value="1"/>
</dbReference>
<dbReference type="PANTHER" id="PTHR43771:SF2">
    <property type="entry name" value="PHOSPHOMANNOMUTASE_PHOSPHOGLUCOMUTASE"/>
    <property type="match status" value="1"/>
</dbReference>
<evidence type="ECO:0000256" key="4">
    <source>
        <dbReference type="ARBA" id="ARBA00022842"/>
    </source>
</evidence>
<evidence type="ECO:0000259" key="7">
    <source>
        <dbReference type="Pfam" id="PF02880"/>
    </source>
</evidence>
<keyword evidence="5" id="KW-0413">Isomerase</keyword>
<dbReference type="InterPro" id="IPR005845">
    <property type="entry name" value="A-D-PHexomutase_a/b/a-II"/>
</dbReference>
<name>X0TXQ6_9ZZZZ</name>
<evidence type="ECO:0000256" key="2">
    <source>
        <dbReference type="ARBA" id="ARBA00022553"/>
    </source>
</evidence>
<dbReference type="InterPro" id="IPR005841">
    <property type="entry name" value="Alpha-D-phosphohexomutase_SF"/>
</dbReference>
<keyword evidence="4" id="KW-0460">Magnesium</keyword>
<dbReference type="GO" id="GO:0005975">
    <property type="term" value="P:carbohydrate metabolic process"/>
    <property type="evidence" value="ECO:0007669"/>
    <property type="project" value="InterPro"/>
</dbReference>
<keyword evidence="3" id="KW-0479">Metal-binding</keyword>
<organism evidence="8">
    <name type="scientific">marine sediment metagenome</name>
    <dbReference type="NCBI Taxonomy" id="412755"/>
    <lineage>
        <taxon>unclassified sequences</taxon>
        <taxon>metagenomes</taxon>
        <taxon>ecological metagenomes</taxon>
    </lineage>
</organism>
<dbReference type="InterPro" id="IPR005846">
    <property type="entry name" value="A-D-PHexomutase_a/b/a-III"/>
</dbReference>
<dbReference type="AlphaFoldDB" id="X0TXQ6"/>
<evidence type="ECO:0000259" key="6">
    <source>
        <dbReference type="Pfam" id="PF02879"/>
    </source>
</evidence>
<keyword evidence="2" id="KW-0597">Phosphoprotein</keyword>
<dbReference type="PRINTS" id="PR00509">
    <property type="entry name" value="PGMPMM"/>
</dbReference>
<comment type="cofactor">
    <cofactor evidence="1">
        <name>Mg(2+)</name>
        <dbReference type="ChEBI" id="CHEBI:18420"/>
    </cofactor>
</comment>
<dbReference type="GO" id="GO:0046872">
    <property type="term" value="F:metal ion binding"/>
    <property type="evidence" value="ECO:0007669"/>
    <property type="project" value="UniProtKB-KW"/>
</dbReference>
<evidence type="ECO:0008006" key="9">
    <source>
        <dbReference type="Google" id="ProtNLM"/>
    </source>
</evidence>
<proteinExistence type="predicted"/>
<feature type="non-terminal residue" evidence="8">
    <location>
        <position position="1"/>
    </location>
</feature>
<accession>X0TXQ6</accession>
<sequence>EKIYFAKTFRQGRKGSLEHADNVKQKYLSFIKDKLPLPKFNHQLKIVVDPGNGAASKFASDIFAQMGLSIIPINDEPDGLFPGRNPEPREDTLWSTVQFLREQNADMAICFDGDADRVVFCDKEGFLGFNEPIAFISRLVVEETRKKRIATTVETGKLLDLAVNDLDVEVVRGKVGDVNVAYLAQELDAALGVEQVGVYILPQVGYYPDSIFASLTLLSHLSHPSQIREFFQSLPTFAFSKAKVSCPNELKETVMAQLRDPSLAPSLRSGLWLKGTG</sequence>
<evidence type="ECO:0000256" key="1">
    <source>
        <dbReference type="ARBA" id="ARBA00001946"/>
    </source>
</evidence>
<dbReference type="Gene3D" id="3.40.120.10">
    <property type="entry name" value="Alpha-D-Glucose-1,6-Bisphosphate, subunit A, domain 3"/>
    <property type="match status" value="2"/>
</dbReference>
<feature type="domain" description="Alpha-D-phosphohexomutase alpha/beta/alpha" evidence="6">
    <location>
        <begin position="26"/>
        <end position="125"/>
    </location>
</feature>
<dbReference type="EMBL" id="BARS01018213">
    <property type="protein sequence ID" value="GAF91941.1"/>
    <property type="molecule type" value="Genomic_DNA"/>
</dbReference>
<evidence type="ECO:0000313" key="8">
    <source>
        <dbReference type="EMBL" id="GAF91941.1"/>
    </source>
</evidence>